<keyword evidence="3" id="KW-1185">Reference proteome</keyword>
<dbReference type="KEGG" id="cfc:CFLV_11925"/>
<evidence type="ECO:0000313" key="3">
    <source>
        <dbReference type="Proteomes" id="UP000185479"/>
    </source>
</evidence>
<feature type="transmembrane region" description="Helical" evidence="1">
    <location>
        <begin position="37"/>
        <end position="58"/>
    </location>
</feature>
<keyword evidence="1" id="KW-0472">Membrane</keyword>
<dbReference type="AlphaFoldDB" id="A0A1L7CPM2"/>
<sequence length="85" mass="9311">MLYMIPGLLAGAAFYFIVSASNWFAWKVSSKKYRLKAYGLLFIHCLAAIAFSIFLAFPGGGGNWATHLQISGFLLAGCVLSFINR</sequence>
<proteinExistence type="predicted"/>
<dbReference type="Proteomes" id="UP000185479">
    <property type="component" value="Chromosome"/>
</dbReference>
<name>A0A1L7CPM2_CORFL</name>
<accession>A0A1L7CPM2</accession>
<dbReference type="EMBL" id="CP009246">
    <property type="protein sequence ID" value="APT87787.1"/>
    <property type="molecule type" value="Genomic_DNA"/>
</dbReference>
<evidence type="ECO:0000313" key="2">
    <source>
        <dbReference type="EMBL" id="APT87787.1"/>
    </source>
</evidence>
<evidence type="ECO:0000256" key="1">
    <source>
        <dbReference type="SAM" id="Phobius"/>
    </source>
</evidence>
<gene>
    <name evidence="2" type="ORF">CFLV_11925</name>
</gene>
<feature type="transmembrane region" description="Helical" evidence="1">
    <location>
        <begin position="64"/>
        <end position="83"/>
    </location>
</feature>
<organism evidence="2 3">
    <name type="scientific">Corynebacterium flavescens</name>
    <dbReference type="NCBI Taxonomy" id="28028"/>
    <lineage>
        <taxon>Bacteria</taxon>
        <taxon>Bacillati</taxon>
        <taxon>Actinomycetota</taxon>
        <taxon>Actinomycetes</taxon>
        <taxon>Mycobacteriales</taxon>
        <taxon>Corynebacteriaceae</taxon>
        <taxon>Corynebacterium</taxon>
    </lineage>
</organism>
<feature type="transmembrane region" description="Helical" evidence="1">
    <location>
        <begin position="6"/>
        <end position="25"/>
    </location>
</feature>
<protein>
    <submittedName>
        <fullName evidence="2">Uncharacterized protein</fullName>
    </submittedName>
</protein>
<dbReference type="OrthoDB" id="4420974at2"/>
<keyword evidence="1" id="KW-1133">Transmembrane helix</keyword>
<keyword evidence="1" id="KW-0812">Transmembrane</keyword>
<reference evidence="2 3" key="1">
    <citation type="submission" date="2014-08" db="EMBL/GenBank/DDBJ databases">
        <title>Complete genome sequence of Corynebacterium flavescens OJ8(T)(=DSM 20296(T)), isolated from cheese.</title>
        <authorList>
            <person name="Ruckert C."/>
            <person name="Albersmeier A."/>
            <person name="Winkler A."/>
            <person name="Kalinowski J."/>
        </authorList>
    </citation>
    <scope>NUCLEOTIDE SEQUENCE [LARGE SCALE GENOMIC DNA]</scope>
    <source>
        <strain evidence="2 3">OJ8</strain>
    </source>
</reference>